<gene>
    <name evidence="2" type="ORF">SAMN04488557_0145</name>
</gene>
<proteinExistence type="predicted"/>
<protein>
    <submittedName>
        <fullName evidence="2">Uncharacterized protein</fullName>
    </submittedName>
</protein>
<sequence>MVAIRRSALVLAMFVSMYSSRNVRADEEPLREITVDTITMGGALDGCAINFKVAAEDHTSMNALHC</sequence>
<reference evidence="3" key="1">
    <citation type="submission" date="2016-10" db="EMBL/GenBank/DDBJ databases">
        <authorList>
            <person name="Varghese N."/>
            <person name="Submissions S."/>
        </authorList>
    </citation>
    <scope>NUCLEOTIDE SEQUENCE [LARGE SCALE GENOMIC DNA]</scope>
    <source>
        <strain evidence="3">DSM 1565</strain>
    </source>
</reference>
<keyword evidence="1" id="KW-0732">Signal</keyword>
<feature type="chain" id="PRO_5011448378" evidence="1">
    <location>
        <begin position="26"/>
        <end position="66"/>
    </location>
</feature>
<dbReference type="EMBL" id="FPCH01000001">
    <property type="protein sequence ID" value="SFV25802.1"/>
    <property type="molecule type" value="Genomic_DNA"/>
</dbReference>
<evidence type="ECO:0000313" key="2">
    <source>
        <dbReference type="EMBL" id="SFV25802.1"/>
    </source>
</evidence>
<evidence type="ECO:0000256" key="1">
    <source>
        <dbReference type="SAM" id="SignalP"/>
    </source>
</evidence>
<feature type="signal peptide" evidence="1">
    <location>
        <begin position="1"/>
        <end position="25"/>
    </location>
</feature>
<dbReference type="Proteomes" id="UP000199423">
    <property type="component" value="Unassembled WGS sequence"/>
</dbReference>
<dbReference type="AlphaFoldDB" id="A0A1I7MTS8"/>
<organism evidence="2 3">
    <name type="scientific">Hyphomicrobium facile</name>
    <dbReference type="NCBI Taxonomy" id="51670"/>
    <lineage>
        <taxon>Bacteria</taxon>
        <taxon>Pseudomonadati</taxon>
        <taxon>Pseudomonadota</taxon>
        <taxon>Alphaproteobacteria</taxon>
        <taxon>Hyphomicrobiales</taxon>
        <taxon>Hyphomicrobiaceae</taxon>
        <taxon>Hyphomicrobium</taxon>
    </lineage>
</organism>
<keyword evidence="3" id="KW-1185">Reference proteome</keyword>
<evidence type="ECO:0000313" key="3">
    <source>
        <dbReference type="Proteomes" id="UP000199423"/>
    </source>
</evidence>
<accession>A0A1I7MTS8</accession>
<name>A0A1I7MTS8_9HYPH</name>